<organism evidence="1 2">
    <name type="scientific">Gigaspora margarita</name>
    <dbReference type="NCBI Taxonomy" id="4874"/>
    <lineage>
        <taxon>Eukaryota</taxon>
        <taxon>Fungi</taxon>
        <taxon>Fungi incertae sedis</taxon>
        <taxon>Mucoromycota</taxon>
        <taxon>Glomeromycotina</taxon>
        <taxon>Glomeromycetes</taxon>
        <taxon>Diversisporales</taxon>
        <taxon>Gigasporaceae</taxon>
        <taxon>Gigaspora</taxon>
    </lineage>
</organism>
<proteinExistence type="predicted"/>
<gene>
    <name evidence="1" type="ORF">GMARGA_LOCUS21091</name>
</gene>
<protein>
    <submittedName>
        <fullName evidence="1">36558_t:CDS:1</fullName>
    </submittedName>
</protein>
<name>A0ABN7VPG5_GIGMA</name>
<keyword evidence="2" id="KW-1185">Reference proteome</keyword>
<accession>A0ABN7VPG5</accession>
<sequence>DIDNIFPLHSDWALKENQKFGKKGTKKRISKKVRALLEEFFIAGNANKSDHYDAQDMHKELLKCAKEGEISNEEVSKPTTI</sequence>
<evidence type="ECO:0000313" key="2">
    <source>
        <dbReference type="Proteomes" id="UP000789901"/>
    </source>
</evidence>
<comment type="caution">
    <text evidence="1">The sequence shown here is derived from an EMBL/GenBank/DDBJ whole genome shotgun (WGS) entry which is preliminary data.</text>
</comment>
<dbReference type="EMBL" id="CAJVQB010019125">
    <property type="protein sequence ID" value="CAG8789997.1"/>
    <property type="molecule type" value="Genomic_DNA"/>
</dbReference>
<reference evidence="1 2" key="1">
    <citation type="submission" date="2021-06" db="EMBL/GenBank/DDBJ databases">
        <authorList>
            <person name="Kallberg Y."/>
            <person name="Tangrot J."/>
            <person name="Rosling A."/>
        </authorList>
    </citation>
    <scope>NUCLEOTIDE SEQUENCE [LARGE SCALE GENOMIC DNA]</scope>
    <source>
        <strain evidence="1 2">120-4 pot B 10/14</strain>
    </source>
</reference>
<feature type="non-terminal residue" evidence="1">
    <location>
        <position position="1"/>
    </location>
</feature>
<evidence type="ECO:0000313" key="1">
    <source>
        <dbReference type="EMBL" id="CAG8789997.1"/>
    </source>
</evidence>
<dbReference type="Proteomes" id="UP000789901">
    <property type="component" value="Unassembled WGS sequence"/>
</dbReference>